<dbReference type="Proteomes" id="UP000244338">
    <property type="component" value="Unassembled WGS sequence"/>
</dbReference>
<proteinExistence type="predicted"/>
<keyword evidence="1" id="KW-0808">Transferase</keyword>
<dbReference type="PANTHER" id="PTHR41317:SF1">
    <property type="entry name" value="PD-(D_E)XK NUCLEASE FAMILY TRANSPOSASE"/>
    <property type="match status" value="1"/>
</dbReference>
<accession>A0A2R6XZJ4</accession>
<gene>
    <name evidence="1" type="ORF">BSOLF_1331</name>
</gene>
<evidence type="ECO:0000313" key="1">
    <source>
        <dbReference type="EMBL" id="PTQ55848.1"/>
    </source>
</evidence>
<dbReference type="AlphaFoldDB" id="A0A2R6XZJ4"/>
<dbReference type="InterPro" id="IPR010106">
    <property type="entry name" value="RpnA"/>
</dbReference>
<dbReference type="NCBIfam" id="TIGR01784">
    <property type="entry name" value="T_den_put_tspse"/>
    <property type="match status" value="1"/>
</dbReference>
<protein>
    <submittedName>
        <fullName evidence="1">Signal transduction histidine kinase</fullName>
    </submittedName>
</protein>
<dbReference type="EMBL" id="PEBX01000066">
    <property type="protein sequence ID" value="PTQ55848.1"/>
    <property type="molecule type" value="Genomic_DNA"/>
</dbReference>
<comment type="caution">
    <text evidence="1">The sequence shown here is derived from an EMBL/GenBank/DDBJ whole genome shotgun (WGS) entry which is preliminary data.</text>
</comment>
<keyword evidence="1" id="KW-0418">Kinase</keyword>
<sequence>MTKLMDLKIDFAFKQVFGKTGNEPILLAFLNAALQLTKEKRIASVEILNPVIQREHIEDKASVLDIYAKTEQGEHVNIEIQLADKFDMKKRTLYYWSRIYAAQMQKGTPYIDLAKTITINILNFRFLKETDRFRTTFHLYEDQEQFLLTDVLEIHFMEIPKLMDRWEQRAVNPHDNELERWLLLLEADDHEEIRIELEEIAMKDPALKQAFEEWEDLSRDEKKWAEYESRRKAILDELAAEREAEIRLQRAEQQAREKGLAEGLEKGLAQGLEKGLAEGERQKAIKMAMKMLEKGNDVDEIAFFTELSVEEIQKLKQQLH</sequence>
<dbReference type="GO" id="GO:0016301">
    <property type="term" value="F:kinase activity"/>
    <property type="evidence" value="ECO:0007669"/>
    <property type="project" value="UniProtKB-KW"/>
</dbReference>
<organism evidence="1 2">
    <name type="scientific">Candidatus Carbonibacillus altaicus</name>
    <dbReference type="NCBI Taxonomy" id="2163959"/>
    <lineage>
        <taxon>Bacteria</taxon>
        <taxon>Bacillati</taxon>
        <taxon>Bacillota</taxon>
        <taxon>Bacilli</taxon>
        <taxon>Bacillales</taxon>
        <taxon>Candidatus Carbonibacillus</taxon>
    </lineage>
</organism>
<reference evidence="2" key="1">
    <citation type="journal article" date="2018" name="Sci. Rep.">
        <title>Lignite coal burning seam in the remote Altai Mountains harbors a hydrogen-driven thermophilic microbial community.</title>
        <authorList>
            <person name="Kadnikov V.V."/>
            <person name="Mardanov A.V."/>
            <person name="Ivasenko D.A."/>
            <person name="Antsiferov D.V."/>
            <person name="Beletsky A.V."/>
            <person name="Karnachuk O.V."/>
            <person name="Ravin N.V."/>
        </authorList>
    </citation>
    <scope>NUCLEOTIDE SEQUENCE [LARGE SCALE GENOMIC DNA]</scope>
</reference>
<dbReference type="Pfam" id="PF12784">
    <property type="entry name" value="PDDEXK_2"/>
    <property type="match status" value="1"/>
</dbReference>
<name>A0A2R6XZJ4_9BACL</name>
<dbReference type="PANTHER" id="PTHR41317">
    <property type="entry name" value="PD-(D_E)XK NUCLEASE FAMILY TRANSPOSASE"/>
    <property type="match status" value="1"/>
</dbReference>
<evidence type="ECO:0000313" key="2">
    <source>
        <dbReference type="Proteomes" id="UP000244338"/>
    </source>
</evidence>